<dbReference type="STRING" id="9258.ENSOANP00000015759"/>
<feature type="domain" description="Resistance to inhibitors of cholinesterase protein 3 N-terminal" evidence="10">
    <location>
        <begin position="15"/>
        <end position="173"/>
    </location>
</feature>
<dbReference type="RefSeq" id="XP_028914779.1">
    <property type="nucleotide sequence ID" value="XM_029058946.2"/>
</dbReference>
<keyword evidence="7" id="KW-0175">Coiled coil</keyword>
<evidence type="ECO:0000256" key="3">
    <source>
        <dbReference type="ARBA" id="ARBA00022692"/>
    </source>
</evidence>
<feature type="region of interest" description="Disordered" evidence="8">
    <location>
        <begin position="255"/>
        <end position="292"/>
    </location>
</feature>
<dbReference type="HOGENOM" id="CLU_062635_1_0_1"/>
<keyword evidence="5 9" id="KW-1133">Transmembrane helix</keyword>
<feature type="compositionally biased region" description="Low complexity" evidence="8">
    <location>
        <begin position="345"/>
        <end position="359"/>
    </location>
</feature>
<feature type="transmembrane region" description="Helical" evidence="9">
    <location>
        <begin position="9"/>
        <end position="28"/>
    </location>
</feature>
<name>F6RW18_ORNAN</name>
<evidence type="ECO:0000259" key="10">
    <source>
        <dbReference type="Pfam" id="PF15361"/>
    </source>
</evidence>
<reference evidence="11 12" key="1">
    <citation type="journal article" date="2008" name="Nature">
        <title>Genome analysis of the platypus reveals unique signatures of evolution.</title>
        <authorList>
            <person name="Warren W.C."/>
            <person name="Hillier L.W."/>
            <person name="Marshall Graves J.A."/>
            <person name="Birney E."/>
            <person name="Ponting C.P."/>
            <person name="Grutzner F."/>
            <person name="Belov K."/>
            <person name="Miller W."/>
            <person name="Clarke L."/>
            <person name="Chinwalla A.T."/>
            <person name="Yang S.P."/>
            <person name="Heger A."/>
            <person name="Locke D.P."/>
            <person name="Miethke P."/>
            <person name="Waters P.D."/>
            <person name="Veyrunes F."/>
            <person name="Fulton L."/>
            <person name="Fulton B."/>
            <person name="Graves T."/>
            <person name="Wallis J."/>
            <person name="Puente X.S."/>
            <person name="Lopez-Otin C."/>
            <person name="Ordonez G.R."/>
            <person name="Eichler E.E."/>
            <person name="Chen L."/>
            <person name="Cheng Z."/>
            <person name="Deakin J.E."/>
            <person name="Alsop A."/>
            <person name="Thompson K."/>
            <person name="Kirby P."/>
            <person name="Papenfuss A.T."/>
            <person name="Wakefield M.J."/>
            <person name="Olender T."/>
            <person name="Lancet D."/>
            <person name="Huttley G.A."/>
            <person name="Smit A.F."/>
            <person name="Pask A."/>
            <person name="Temple-Smith P."/>
            <person name="Batzer M.A."/>
            <person name="Walker J.A."/>
            <person name="Konkel M.K."/>
            <person name="Harris R.S."/>
            <person name="Whittington C.M."/>
            <person name="Wong E.S."/>
            <person name="Gemmell N.J."/>
            <person name="Buschiazzo E."/>
            <person name="Vargas Jentzsch I.M."/>
            <person name="Merkel A."/>
            <person name="Schmitz J."/>
            <person name="Zemann A."/>
            <person name="Churakov G."/>
            <person name="Kriegs J.O."/>
            <person name="Brosius J."/>
            <person name="Murchison E.P."/>
            <person name="Sachidanandam R."/>
            <person name="Smith C."/>
            <person name="Hannon G.J."/>
            <person name="Tsend-Ayush E."/>
            <person name="McMillan D."/>
            <person name="Attenborough R."/>
            <person name="Rens W."/>
            <person name="Ferguson-Smith M."/>
            <person name="Lefevre C.M."/>
            <person name="Sharp J.A."/>
            <person name="Nicholas K.R."/>
            <person name="Ray D.A."/>
            <person name="Kube M."/>
            <person name="Reinhardt R."/>
            <person name="Pringle T.H."/>
            <person name="Taylor J."/>
            <person name="Jones R.C."/>
            <person name="Nixon B."/>
            <person name="Dacheux J.L."/>
            <person name="Niwa H."/>
            <person name="Sekita Y."/>
            <person name="Huang X."/>
            <person name="Stark A."/>
            <person name="Kheradpour P."/>
            <person name="Kellis M."/>
            <person name="Flicek P."/>
            <person name="Chen Y."/>
            <person name="Webber C."/>
            <person name="Hardison R."/>
            <person name="Nelson J."/>
            <person name="Hallsworth-Pepin K."/>
            <person name="Delehaunty K."/>
            <person name="Markovic C."/>
            <person name="Minx P."/>
            <person name="Feng Y."/>
            <person name="Kremitzki C."/>
            <person name="Mitreva M."/>
            <person name="Glasscock J."/>
            <person name="Wylie T."/>
            <person name="Wohldmann P."/>
            <person name="Thiru P."/>
            <person name="Nhan M.N."/>
            <person name="Pohl C.S."/>
            <person name="Smith S.M."/>
            <person name="Hou S."/>
            <person name="Nefedov M."/>
            <person name="de Jong P.J."/>
            <person name="Renfree M.B."/>
            <person name="Mardis E.R."/>
            <person name="Wilson R.K."/>
        </authorList>
    </citation>
    <scope>NUCLEOTIDE SEQUENCE [LARGE SCALE GENOMIC DNA]</scope>
    <source>
        <strain evidence="11 12">Glennie</strain>
    </source>
</reference>
<organism evidence="11 12">
    <name type="scientific">Ornithorhynchus anatinus</name>
    <name type="common">Duckbill platypus</name>
    <dbReference type="NCBI Taxonomy" id="9258"/>
    <lineage>
        <taxon>Eukaryota</taxon>
        <taxon>Metazoa</taxon>
        <taxon>Chordata</taxon>
        <taxon>Craniata</taxon>
        <taxon>Vertebrata</taxon>
        <taxon>Euteleostomi</taxon>
        <taxon>Mammalia</taxon>
        <taxon>Monotremata</taxon>
        <taxon>Ornithorhynchidae</taxon>
        <taxon>Ornithorhynchus</taxon>
    </lineage>
</organism>
<dbReference type="GO" id="GO:0045202">
    <property type="term" value="C:synapse"/>
    <property type="evidence" value="ECO:0007669"/>
    <property type="project" value="GOC"/>
</dbReference>
<dbReference type="Ensembl" id="ENSOANT00000015762.4">
    <property type="protein sequence ID" value="ENSOANP00000015759.4"/>
    <property type="gene ID" value="ENSOANG00000009944.4"/>
</dbReference>
<dbReference type="PANTHER" id="PTHR21723:SF3">
    <property type="entry name" value="PROTEIN RIC-3"/>
    <property type="match status" value="1"/>
</dbReference>
<dbReference type="GO" id="GO:0034394">
    <property type="term" value="P:protein localization to cell surface"/>
    <property type="evidence" value="ECO:0000318"/>
    <property type="project" value="GO_Central"/>
</dbReference>
<dbReference type="InterPro" id="IPR026160">
    <property type="entry name" value="Ric3"/>
</dbReference>
<accession>F6RW18</accession>
<reference evidence="11" key="3">
    <citation type="submission" date="2025-09" db="UniProtKB">
        <authorList>
            <consortium name="Ensembl"/>
        </authorList>
    </citation>
    <scope>IDENTIFICATION</scope>
    <source>
        <strain evidence="11">Glennie</strain>
    </source>
</reference>
<dbReference type="GO" id="GO:2000010">
    <property type="term" value="P:positive regulation of protein localization to cell surface"/>
    <property type="evidence" value="ECO:0007669"/>
    <property type="project" value="Ensembl"/>
</dbReference>
<evidence type="ECO:0000256" key="2">
    <source>
        <dbReference type="ARBA" id="ARBA00008538"/>
    </source>
</evidence>
<evidence type="ECO:0000256" key="8">
    <source>
        <dbReference type="SAM" id="MobiDB-lite"/>
    </source>
</evidence>
<feature type="region of interest" description="Disordered" evidence="8">
    <location>
        <begin position="31"/>
        <end position="50"/>
    </location>
</feature>
<evidence type="ECO:0000256" key="5">
    <source>
        <dbReference type="ARBA" id="ARBA00022989"/>
    </source>
</evidence>
<evidence type="ECO:0000256" key="4">
    <source>
        <dbReference type="ARBA" id="ARBA00022824"/>
    </source>
</evidence>
<dbReference type="Bgee" id="ENSOANG00000009944">
    <property type="expression patterns" value="Expressed in cerebellum and 7 other cell types or tissues"/>
</dbReference>
<dbReference type="CTD" id="79608"/>
<comment type="similarity">
    <text evidence="2">Belongs to the ric-3 family.</text>
</comment>
<feature type="transmembrane region" description="Helical" evidence="9">
    <location>
        <begin position="101"/>
        <end position="122"/>
    </location>
</feature>
<dbReference type="InParanoid" id="F6RW18"/>
<evidence type="ECO:0000256" key="9">
    <source>
        <dbReference type="SAM" id="Phobius"/>
    </source>
</evidence>
<reference evidence="11" key="2">
    <citation type="submission" date="2025-08" db="UniProtKB">
        <authorList>
            <consortium name="Ensembl"/>
        </authorList>
    </citation>
    <scope>IDENTIFICATION</scope>
    <source>
        <strain evidence="11">Glennie</strain>
    </source>
</reference>
<comment type="subcellular location">
    <subcellularLocation>
        <location evidence="1">Endoplasmic reticulum membrane</location>
    </subcellularLocation>
</comment>
<keyword evidence="4" id="KW-0256">Endoplasmic reticulum</keyword>
<keyword evidence="12" id="KW-1185">Reference proteome</keyword>
<feature type="coiled-coil region" evidence="7">
    <location>
        <begin position="147"/>
        <end position="174"/>
    </location>
</feature>
<evidence type="ECO:0000256" key="1">
    <source>
        <dbReference type="ARBA" id="ARBA00004586"/>
    </source>
</evidence>
<feature type="region of interest" description="Disordered" evidence="8">
    <location>
        <begin position="323"/>
        <end position="382"/>
    </location>
</feature>
<dbReference type="AlphaFoldDB" id="F6RW18"/>
<dbReference type="Proteomes" id="UP000002279">
    <property type="component" value="Chromosome 3"/>
</dbReference>
<protein>
    <submittedName>
        <fullName evidence="11">RIC3 acetylcholine receptor chaperone</fullName>
    </submittedName>
</protein>
<dbReference type="OMA" id="HQMPSDG"/>
<gene>
    <name evidence="11" type="primary">RIC3</name>
</gene>
<sequence>MAYSALQKVAMVSGLVLCASLLLPRAFLPRGRKRDTTPEGKPGRFPPVMRQHVPTAGRAPAGHFPRSHLAEAVAKAKGGGGGGGGGSGGGGGGGNAGGRGLVGQIIPIYGFGILLYILYILFKLSSKGKTATEERKYRTPLPGNTHRKITNYELAQLQQKLRETEEAMENLINRVGPHYDRAQKATSDQERRLLQQLKEITRVMREGKLIDGISPEKEAEEMPFTEDWEGYPEETYPIYDLSDCLRRRQDTILVDFPDPSHPSAEEEAERTGVFREGTPSPRGVSPRGPDSLPVPCQAMEPCPCCLHQEDDPAVLAENTLLNSDSSEPEEATWEERDLGPGLGAGRPQSPGGQAGQQGSLRKRSPRGCEGIETLGHAPIGLI</sequence>
<evidence type="ECO:0000313" key="12">
    <source>
        <dbReference type="Proteomes" id="UP000002279"/>
    </source>
</evidence>
<dbReference type="Pfam" id="PF15361">
    <property type="entry name" value="RIC3"/>
    <property type="match status" value="1"/>
</dbReference>
<dbReference type="InterPro" id="IPR032763">
    <property type="entry name" value="RIC3_N"/>
</dbReference>
<keyword evidence="6 9" id="KW-0472">Membrane</keyword>
<evidence type="ECO:0000313" key="11">
    <source>
        <dbReference type="Ensembl" id="ENSOANP00000015759.4"/>
    </source>
</evidence>
<dbReference type="GO" id="GO:0007271">
    <property type="term" value="P:synaptic transmission, cholinergic"/>
    <property type="evidence" value="ECO:0000318"/>
    <property type="project" value="GO_Central"/>
</dbReference>
<dbReference type="GO" id="GO:0005789">
    <property type="term" value="C:endoplasmic reticulum membrane"/>
    <property type="evidence" value="ECO:0007669"/>
    <property type="project" value="UniProtKB-SubCell"/>
</dbReference>
<dbReference type="FunCoup" id="F6RW18">
    <property type="interactions" value="91"/>
</dbReference>
<evidence type="ECO:0000256" key="7">
    <source>
        <dbReference type="SAM" id="Coils"/>
    </source>
</evidence>
<dbReference type="GeneID" id="100076822"/>
<dbReference type="GO" id="GO:0043025">
    <property type="term" value="C:neuronal cell body"/>
    <property type="evidence" value="ECO:0000318"/>
    <property type="project" value="GO_Central"/>
</dbReference>
<keyword evidence="3 9" id="KW-0812">Transmembrane</keyword>
<dbReference type="PANTHER" id="PTHR21723">
    <property type="entry name" value="RESISTANCE TO INHIBITORS OF CHOLINESTERASE PROTEIN 3 RIC3"/>
    <property type="match status" value="1"/>
</dbReference>
<proteinExistence type="inferred from homology"/>
<dbReference type="GO" id="GO:0043005">
    <property type="term" value="C:neuron projection"/>
    <property type="evidence" value="ECO:0000318"/>
    <property type="project" value="GO_Central"/>
</dbReference>
<dbReference type="eggNOG" id="ENOG502RZG3">
    <property type="taxonomic scope" value="Eukaryota"/>
</dbReference>
<dbReference type="GeneTree" id="ENSGT00440000034107"/>
<evidence type="ECO:0000256" key="6">
    <source>
        <dbReference type="ARBA" id="ARBA00023136"/>
    </source>
</evidence>